<feature type="transmembrane region" description="Helical" evidence="1">
    <location>
        <begin position="35"/>
        <end position="55"/>
    </location>
</feature>
<evidence type="ECO:0000313" key="2">
    <source>
        <dbReference type="EMBL" id="GAA0324824.1"/>
    </source>
</evidence>
<name>A0ABP3FTV6_9BACI</name>
<feature type="transmembrane region" description="Helical" evidence="1">
    <location>
        <begin position="144"/>
        <end position="162"/>
    </location>
</feature>
<keyword evidence="1" id="KW-0812">Transmembrane</keyword>
<sequence length="239" mass="27429">MKGKLVLPKEHGSWVMCIMPSLLGVFLSSPNVLHIPFLIGWFFLYLSATPLLAIIRNRKNTNRMLPWLLSYSGVAMVCFIPILIVIPKLILFPVSMIPLLAINIYYIRKKNERSLLNDLSGISIFSVAGVASYYIGNGSLTTEAIQLFVITTLYFFGSAFYIKSMIREFKNKTFHRVSHLFHGFLLLVVFFDWILLIAFLPSILKDWITPRRKRIKPIHLGILEIGLSIWFFIICLVAF</sequence>
<dbReference type="Pfam" id="PF14256">
    <property type="entry name" value="YwiC"/>
    <property type="match status" value="1"/>
</dbReference>
<feature type="transmembrane region" description="Helical" evidence="1">
    <location>
        <begin position="67"/>
        <end position="84"/>
    </location>
</feature>
<feature type="transmembrane region" description="Helical" evidence="1">
    <location>
        <begin position="218"/>
        <end position="238"/>
    </location>
</feature>
<keyword evidence="3" id="KW-1185">Reference proteome</keyword>
<comment type="caution">
    <text evidence="2">The sequence shown here is derived from an EMBL/GenBank/DDBJ whole genome shotgun (WGS) entry which is preliminary data.</text>
</comment>
<keyword evidence="1" id="KW-0472">Membrane</keyword>
<dbReference type="RefSeq" id="WP_343797681.1">
    <property type="nucleotide sequence ID" value="NZ_BAAADJ010000014.1"/>
</dbReference>
<dbReference type="Proteomes" id="UP001500782">
    <property type="component" value="Unassembled WGS sequence"/>
</dbReference>
<feature type="transmembrane region" description="Helical" evidence="1">
    <location>
        <begin position="90"/>
        <end position="107"/>
    </location>
</feature>
<feature type="transmembrane region" description="Helical" evidence="1">
    <location>
        <begin position="12"/>
        <end position="29"/>
    </location>
</feature>
<protein>
    <submittedName>
        <fullName evidence="2">YwiC-like family protein</fullName>
    </submittedName>
</protein>
<accession>A0ABP3FTV6</accession>
<keyword evidence="1" id="KW-1133">Transmembrane helix</keyword>
<organism evidence="2 3">
    <name type="scientific">Bacillus carboniphilus</name>
    <dbReference type="NCBI Taxonomy" id="86663"/>
    <lineage>
        <taxon>Bacteria</taxon>
        <taxon>Bacillati</taxon>
        <taxon>Bacillota</taxon>
        <taxon>Bacilli</taxon>
        <taxon>Bacillales</taxon>
        <taxon>Bacillaceae</taxon>
        <taxon>Bacillus</taxon>
    </lineage>
</organism>
<gene>
    <name evidence="2" type="ORF">GCM10008967_14290</name>
</gene>
<dbReference type="EMBL" id="BAAADJ010000014">
    <property type="protein sequence ID" value="GAA0324824.1"/>
    <property type="molecule type" value="Genomic_DNA"/>
</dbReference>
<reference evidence="3" key="1">
    <citation type="journal article" date="2019" name="Int. J. Syst. Evol. Microbiol.">
        <title>The Global Catalogue of Microorganisms (GCM) 10K type strain sequencing project: providing services to taxonomists for standard genome sequencing and annotation.</title>
        <authorList>
            <consortium name="The Broad Institute Genomics Platform"/>
            <consortium name="The Broad Institute Genome Sequencing Center for Infectious Disease"/>
            <person name="Wu L."/>
            <person name="Ma J."/>
        </authorList>
    </citation>
    <scope>NUCLEOTIDE SEQUENCE [LARGE SCALE GENOMIC DNA]</scope>
    <source>
        <strain evidence="3">JCM 9731</strain>
    </source>
</reference>
<evidence type="ECO:0000256" key="1">
    <source>
        <dbReference type="SAM" id="Phobius"/>
    </source>
</evidence>
<proteinExistence type="predicted"/>
<feature type="transmembrane region" description="Helical" evidence="1">
    <location>
        <begin position="183"/>
        <end position="203"/>
    </location>
</feature>
<evidence type="ECO:0000313" key="3">
    <source>
        <dbReference type="Proteomes" id="UP001500782"/>
    </source>
</evidence>
<feature type="transmembrane region" description="Helical" evidence="1">
    <location>
        <begin position="119"/>
        <end position="138"/>
    </location>
</feature>
<dbReference type="InterPro" id="IPR025576">
    <property type="entry name" value="YwiC"/>
</dbReference>